<feature type="transmembrane region" description="Helical" evidence="1">
    <location>
        <begin position="20"/>
        <end position="39"/>
    </location>
</feature>
<organism evidence="2 3">
    <name type="scientific">Sphingomonas oleivorans</name>
    <dbReference type="NCBI Taxonomy" id="1735121"/>
    <lineage>
        <taxon>Bacteria</taxon>
        <taxon>Pseudomonadati</taxon>
        <taxon>Pseudomonadota</taxon>
        <taxon>Alphaproteobacteria</taxon>
        <taxon>Sphingomonadales</taxon>
        <taxon>Sphingomonadaceae</taxon>
        <taxon>Sphingomonas</taxon>
    </lineage>
</organism>
<keyword evidence="1" id="KW-0472">Membrane</keyword>
<comment type="caution">
    <text evidence="2">The sequence shown here is derived from an EMBL/GenBank/DDBJ whole genome shotgun (WGS) entry which is preliminary data.</text>
</comment>
<evidence type="ECO:0000313" key="3">
    <source>
        <dbReference type="Proteomes" id="UP000244162"/>
    </source>
</evidence>
<dbReference type="EMBL" id="NWBU01000005">
    <property type="protein sequence ID" value="PTQ12040.1"/>
    <property type="molecule type" value="Genomic_DNA"/>
</dbReference>
<dbReference type="RefSeq" id="WP_107966904.1">
    <property type="nucleotide sequence ID" value="NZ_NWBU01000005.1"/>
</dbReference>
<gene>
    <name evidence="2" type="ORF">CLG96_05535</name>
</gene>
<evidence type="ECO:0000313" key="2">
    <source>
        <dbReference type="EMBL" id="PTQ12040.1"/>
    </source>
</evidence>
<accession>A0A2T5FZA4</accession>
<reference evidence="2 3" key="1">
    <citation type="submission" date="2017-09" db="EMBL/GenBank/DDBJ databases">
        <title>Sphingomonas panjinensis sp.nov., isolated from oil-contaminated soil.</title>
        <authorList>
            <person name="Wang L."/>
            <person name="Chen L."/>
        </authorList>
    </citation>
    <scope>NUCLEOTIDE SEQUENCE [LARGE SCALE GENOMIC DNA]</scope>
    <source>
        <strain evidence="2 3">FW-11</strain>
    </source>
</reference>
<keyword evidence="1" id="KW-0812">Transmembrane</keyword>
<name>A0A2T5FZA4_9SPHN</name>
<feature type="transmembrane region" description="Helical" evidence="1">
    <location>
        <begin position="54"/>
        <end position="78"/>
    </location>
</feature>
<proteinExistence type="predicted"/>
<evidence type="ECO:0000256" key="1">
    <source>
        <dbReference type="SAM" id="Phobius"/>
    </source>
</evidence>
<keyword evidence="1" id="KW-1133">Transmembrane helix</keyword>
<dbReference type="Proteomes" id="UP000244162">
    <property type="component" value="Unassembled WGS sequence"/>
</dbReference>
<dbReference type="AlphaFoldDB" id="A0A2T5FZA4"/>
<protein>
    <submittedName>
        <fullName evidence="2">Uncharacterized protein</fullName>
    </submittedName>
</protein>
<sequence>MMEVSPPEPIMTLRWRTGLIGFLLPIMGGGVVMFGIAAFKPSLAAELADGRRGAWISATSEMTFGGVNIPLALLALYFGWEFFRFGWRWADEFAVRATTVGLVPHRSTLIKPIPWGEIADISYSQFGRASSLVIKFRDGRSRIIRGVSNDGGAAESFAVYARNRIMAANQVLSADAKKG</sequence>
<keyword evidence="3" id="KW-1185">Reference proteome</keyword>